<comment type="caution">
    <text evidence="2">The sequence shown here is derived from an EMBL/GenBank/DDBJ whole genome shotgun (WGS) entry which is preliminary data.</text>
</comment>
<feature type="region of interest" description="Disordered" evidence="1">
    <location>
        <begin position="1"/>
        <end position="24"/>
    </location>
</feature>
<gene>
    <name evidence="2" type="ORF">F8566_21595</name>
</gene>
<protein>
    <submittedName>
        <fullName evidence="2">Nucleoside triphosphate pyrophosphohydrolase</fullName>
    </submittedName>
</protein>
<evidence type="ECO:0000313" key="3">
    <source>
        <dbReference type="Proteomes" id="UP000468735"/>
    </source>
</evidence>
<reference evidence="2 3" key="1">
    <citation type="submission" date="2019-09" db="EMBL/GenBank/DDBJ databases">
        <title>Actinomadura physcomitrii sp. nov., a novel actinomycete isolated from moss [Physcomitrium sphaericum (Ludw) Fuernr].</title>
        <authorList>
            <person name="Zhuang X."/>
            <person name="Liu C."/>
        </authorList>
    </citation>
    <scope>NUCLEOTIDE SEQUENCE [LARGE SCALE GENOMIC DNA]</scope>
    <source>
        <strain evidence="2 3">HMC1</strain>
    </source>
</reference>
<organism evidence="2 3">
    <name type="scientific">Actinomadura rudentiformis</name>
    <dbReference type="NCBI Taxonomy" id="359158"/>
    <lineage>
        <taxon>Bacteria</taxon>
        <taxon>Bacillati</taxon>
        <taxon>Actinomycetota</taxon>
        <taxon>Actinomycetes</taxon>
        <taxon>Streptosporangiales</taxon>
        <taxon>Thermomonosporaceae</taxon>
        <taxon>Actinomadura</taxon>
    </lineage>
</organism>
<dbReference type="GO" id="GO:0016787">
    <property type="term" value="F:hydrolase activity"/>
    <property type="evidence" value="ECO:0007669"/>
    <property type="project" value="UniProtKB-KW"/>
</dbReference>
<dbReference type="AlphaFoldDB" id="A0A6H9Z1N5"/>
<sequence length="125" mass="13561">MQSLDRRRGATPHPTKGGGREKLVRDRIPEIIRDAGGTDASVRAAEEGEYKALLRAKLYEEAGEYVASGDPAELADLLEVLHALAAAHDISPAELERRRAAKAGERGAFTHRLVLRLPAGVNEDK</sequence>
<keyword evidence="3" id="KW-1185">Reference proteome</keyword>
<dbReference type="EMBL" id="WBMT01000010">
    <property type="protein sequence ID" value="KAB2347035.1"/>
    <property type="molecule type" value="Genomic_DNA"/>
</dbReference>
<keyword evidence="2" id="KW-0378">Hydrolase</keyword>
<accession>A0A6H9Z1N5</accession>
<dbReference type="CDD" id="cd11532">
    <property type="entry name" value="NTP-PPase_COG4997"/>
    <property type="match status" value="1"/>
</dbReference>
<evidence type="ECO:0000313" key="2">
    <source>
        <dbReference type="EMBL" id="KAB2347035.1"/>
    </source>
</evidence>
<dbReference type="InterPro" id="IPR038735">
    <property type="entry name" value="MSMEG_1276-like_NTP-PPase_dom"/>
</dbReference>
<dbReference type="OrthoDB" id="9813491at2"/>
<proteinExistence type="predicted"/>
<dbReference type="Proteomes" id="UP000468735">
    <property type="component" value="Unassembled WGS sequence"/>
</dbReference>
<name>A0A6H9Z1N5_9ACTN</name>
<evidence type="ECO:0000256" key="1">
    <source>
        <dbReference type="SAM" id="MobiDB-lite"/>
    </source>
</evidence>